<dbReference type="AlphaFoldDB" id="A0A076LUC4"/>
<dbReference type="EMBL" id="CP006664">
    <property type="protein sequence ID" value="AIJ10292.1"/>
    <property type="molecule type" value="Genomic_DNA"/>
</dbReference>
<sequence length="41" mass="4971">MAAWILFLFTRGNHRRQYIRNRLRGNGKDFITMSNKAKIFK</sequence>
<evidence type="ECO:0000313" key="1">
    <source>
        <dbReference type="EMBL" id="AIJ10292.1"/>
    </source>
</evidence>
<gene>
    <name evidence="1" type="ORF">ETEE_3882</name>
</gene>
<dbReference type="Proteomes" id="UP000028681">
    <property type="component" value="Chromosome"/>
</dbReference>
<reference evidence="1 2" key="1">
    <citation type="journal article" date="2012" name="PLoS ONE">
        <title>Edwardsiella comparative phylogenomics reveal the new intra/inter-species taxonomic relationships, virulence evolution and niche adaptation mechanisms.</title>
        <authorList>
            <person name="Yang M."/>
            <person name="Lv Y."/>
            <person name="Xiao J."/>
            <person name="Wu H."/>
            <person name="Zheng H."/>
            <person name="Liu Q."/>
            <person name="Zhang Y."/>
            <person name="Wang Q."/>
        </authorList>
    </citation>
    <scope>NUCLEOTIDE SEQUENCE [LARGE SCALE GENOMIC DNA]</scope>
    <source>
        <strain evidence="2">080813</strain>
    </source>
</reference>
<name>A0A076LUC4_9GAMM</name>
<accession>A0A076LUC4</accession>
<organism evidence="1 2">
    <name type="scientific">Edwardsiella anguillarum ET080813</name>
    <dbReference type="NCBI Taxonomy" id="667120"/>
    <lineage>
        <taxon>Bacteria</taxon>
        <taxon>Pseudomonadati</taxon>
        <taxon>Pseudomonadota</taxon>
        <taxon>Gammaproteobacteria</taxon>
        <taxon>Enterobacterales</taxon>
        <taxon>Hafniaceae</taxon>
        <taxon>Edwardsiella</taxon>
    </lineage>
</organism>
<dbReference type="HOGENOM" id="CLU_3269320_0_0_6"/>
<evidence type="ECO:0000313" key="2">
    <source>
        <dbReference type="Proteomes" id="UP000028681"/>
    </source>
</evidence>
<dbReference type="KEGG" id="ete:ETEE_3882"/>
<protein>
    <submittedName>
        <fullName evidence="1">Uncharacterized protein</fullName>
    </submittedName>
</protein>
<proteinExistence type="predicted"/>